<evidence type="ECO:0000256" key="14">
    <source>
        <dbReference type="ARBA" id="ARBA00034103"/>
    </source>
</evidence>
<dbReference type="PANTHER" id="PTHR13817:SF102">
    <property type="entry name" value="DOWN SYNDROME CELL ADHESION MOLECULE-LIKE PROTEIN DSCAM2"/>
    <property type="match status" value="1"/>
</dbReference>
<dbReference type="SMART" id="SM00408">
    <property type="entry name" value="IGc2"/>
    <property type="match status" value="8"/>
</dbReference>
<dbReference type="InterPro" id="IPR036116">
    <property type="entry name" value="FN3_sf"/>
</dbReference>
<evidence type="ECO:0000256" key="5">
    <source>
        <dbReference type="ARBA" id="ARBA00022737"/>
    </source>
</evidence>
<keyword evidence="19" id="KW-1185">Reference proteome</keyword>
<feature type="domain" description="Ig-like" evidence="16">
    <location>
        <begin position="332"/>
        <end position="422"/>
    </location>
</feature>
<keyword evidence="4" id="KW-0732">Signal</keyword>
<organism evidence="18 19">
    <name type="scientific">Coptotermes formosanus</name>
    <name type="common">Formosan subterranean termite</name>
    <dbReference type="NCBI Taxonomy" id="36987"/>
    <lineage>
        <taxon>Eukaryota</taxon>
        <taxon>Metazoa</taxon>
        <taxon>Ecdysozoa</taxon>
        <taxon>Arthropoda</taxon>
        <taxon>Hexapoda</taxon>
        <taxon>Insecta</taxon>
        <taxon>Pterygota</taxon>
        <taxon>Neoptera</taxon>
        <taxon>Polyneoptera</taxon>
        <taxon>Dictyoptera</taxon>
        <taxon>Blattodea</taxon>
        <taxon>Blattoidea</taxon>
        <taxon>Termitoidae</taxon>
        <taxon>Rhinotermitidae</taxon>
        <taxon>Coptotermes</taxon>
    </lineage>
</organism>
<dbReference type="CDD" id="cd00063">
    <property type="entry name" value="FN3"/>
    <property type="match status" value="6"/>
</dbReference>
<dbReference type="InterPro" id="IPR056754">
    <property type="entry name" value="DSCAM/DSCAML_C"/>
</dbReference>
<name>A0A6L2Q771_COPFO</name>
<evidence type="ECO:0000256" key="15">
    <source>
        <dbReference type="SAM" id="MobiDB-lite"/>
    </source>
</evidence>
<evidence type="ECO:0000259" key="17">
    <source>
        <dbReference type="PROSITE" id="PS50853"/>
    </source>
</evidence>
<feature type="domain" description="Ig-like" evidence="16">
    <location>
        <begin position="1231"/>
        <end position="1332"/>
    </location>
</feature>
<dbReference type="FunFam" id="2.60.40.10:FF:000120">
    <property type="entry name" value="Down syndrome cell adhesion molecule like 1"/>
    <property type="match status" value="1"/>
</dbReference>
<feature type="non-terminal residue" evidence="18">
    <location>
        <position position="1"/>
    </location>
</feature>
<evidence type="ECO:0000256" key="11">
    <source>
        <dbReference type="ARBA" id="ARBA00023157"/>
    </source>
</evidence>
<dbReference type="CDD" id="cd20956">
    <property type="entry name" value="IgI_4_Dscam"/>
    <property type="match status" value="1"/>
</dbReference>
<dbReference type="InterPro" id="IPR009138">
    <property type="entry name" value="Neural_cell_adh"/>
</dbReference>
<dbReference type="GO" id="GO:0005886">
    <property type="term" value="C:plasma membrane"/>
    <property type="evidence" value="ECO:0007669"/>
    <property type="project" value="UniProtKB-SubCell"/>
</dbReference>
<keyword evidence="11" id="KW-1015">Disulfide bond</keyword>
<keyword evidence="9" id="KW-0770">Synapse</keyword>
<dbReference type="EMBL" id="BLKM01012994">
    <property type="protein sequence ID" value="GFG38668.1"/>
    <property type="molecule type" value="Genomic_DNA"/>
</dbReference>
<dbReference type="InterPro" id="IPR013098">
    <property type="entry name" value="Ig_I-set"/>
</dbReference>
<keyword evidence="6" id="KW-0130">Cell adhesion</keyword>
<dbReference type="CDD" id="cd20958">
    <property type="entry name" value="IgI_5_Dscam"/>
    <property type="match status" value="1"/>
</dbReference>
<keyword evidence="8" id="KW-1133">Transmembrane helix</keyword>
<keyword evidence="13" id="KW-0393">Immunoglobulin domain</keyword>
<dbReference type="PRINTS" id="PR01838">
    <property type="entry name" value="NCAMFAMILY"/>
</dbReference>
<dbReference type="GO" id="GO:0045202">
    <property type="term" value="C:synapse"/>
    <property type="evidence" value="ECO:0007669"/>
    <property type="project" value="UniProtKB-SubCell"/>
</dbReference>
<evidence type="ECO:0000256" key="8">
    <source>
        <dbReference type="ARBA" id="ARBA00022989"/>
    </source>
</evidence>
<sequence>WMYHQPSGHETALESTERYIVRDGTLVITAVRESDAGTYLCNASNKEGSETLEVQLSVSSPLQVLVHPSRQRVDLGKSATFRCSISGFPRTSIHWLKDGQPLRTGSRVQYTGRYELLKWVECSGLCSKRVRNGFGDTFRNVICKFAPMKQRRKVTAFVKKAYHAYLERSSVGDQDKTWAPRKACRTSIERLRQWMNGDRNSLPFGIPVSMRIVRVRMLNFSLAAAYAYRVKVYPQLAYKFIEQTLQPGSAVSLKCSASGNPTPRISWTLDGFPLPHNERLMIGQYVTVFGDVISHVNMSSVKPDDGGEYECVAENRAGKTSHAARLNVYGLPYVRPMPPIPAVAGQQLVVKCPVAGYPIDTIIWEKGNISVVTDGVKLPTNIRQRVTNGTLTVENVQRASDQGTYSCTARNKQNYTAQRSVDIRVLVPPKITPFSFARDLNVGDRTSIQCVVVTGDLPLSFVWLKDHYSSLSPTTTSTTSISTSSTTSTDITTRQYDDFTSALSIGSITQAHSGNYTCRVSNAAATVTHTAQLQVNVPPRISPFYFEDGVTEGMRTQIMCTASQGDRPFNITWRKDSQPLGHENDSDAPWINVSDYAPFSSILTINTVTSSHSGNYTCVVTNKAGVAEYTAQLSVTVPPRWLMEPVDHSVVQGNPVALHCQVDGFPKPTVTWKQAVGTEPGEYRDLSYHSQRIHSLENGSLIISRAAQEHEGYYLCQAGNGIGPGLSKVVLLTVHAGPRFKIRSRQEMVRKGETVHLRCEADGDQPMDVTWKVKGSRIESDYEMRYAVKTTSHSHGSVSKLTIMDVSPLDRGDFTCIASNAYGQDRATIQLIVQEPPSFPRNLHVAEQTSRSVLLSWSPAAGSDSPVTSYVLQYKEASDMWHEHSPQLAVPGDRSVALVAGLHPATAYHFRLYAENALGTSAPSDPLHAVTESEVPGGPPRQVSVEATSPQELHVVWQPPERQLWNGELLGYKIGFRRIGPGPEDEGPYNFTRIGAGMVNGEVRLSGLEKFAKYSVTVQAFNSRGDGPTSDAVIVQTLEDVPSAPPQDVICTPVSAHDLQVTWNPPDHAHLHGIVQGYKLFYEPVEERYEPGIRESKGTTATTAVLHGLRPYTNYSIQVLASTRAGDGVVSPVTFCTTEEAVPEAPEKVKAVPSSENAAFIGWLPPRHPNGMVTKYTVYLRVSEQGRELNIKKTTVAAHQLHYEVSGLFSSQMYEAWVTATTRVGQGAGTPVVRLSPATSSSVPASIVSFGQLVTVPWKVTVKLTCLCVGVPRPSAEWRLGDLNLHHQPKMEVNSDNTLIIMNVLRSNEGNYSCHVRNSFGSDEIMYFLQVQVPPAAPVLVVTSVMQKSVQLQWKQGDTGGAAVRQFLLAYRTVGEGGETGEWDELSVEPAVSTRLLEGLLCGTHYQFRLAAVNKIGSGSASSVVDVRTKGSKPEAPKLEHFLQVNTTSVTLLLDSWQDGGCQIKAFGIEYRETAGGSNWKLVASNVPAQQSFFLQALVPATRYALRVSARNPAGTTVAQYVFVTRSTTPDRDLIASTGEEGGTPFYMDTQVVLPAAISAVAVLAALTAVGFCLHRPAAGVGGRGLDAGSGLQDTTAALDNKHNAEQRERYYATVRKPAQLQSPGLERIPEYSEDIYPYATFHLAEQETMAGNPQMQMQQVFGYEGRPVSSIQGKQCDPERHLKTRSRAGRKSKSHKSESEEYDSLGSDSDTEQGTSSRTESSNHLDDPGPGSGRAGIHRPAHHNFLYHTHESSTSTEPSPISEHRISPCHNKLRRCTSEMLQAESESLVLPPSGFGDINTHELSEAECDIGMDINLARKIRLHSHDFTIAVIRGTGVRCPSCHPWVDIVAVPGGSFARNALVLLAVNALLRVQQIPSRNEPVHTVALARQLPSPTAVDSLAIHESELGAVVRLGVQRGDITTLRVADSGVPFCPRGPLPTTSTRRRSVFVAGTDSRVGVGFSLGEHADFQVLLELGPQINTQAIGPAGDSKTRRQVQRPGPAVLQATGSEIVADTPGGKWLSSWRSVLANSQSTAGNRYSALGQQQVTWNPMDSKDHKTLQLQQLYKNSSQATEESNRAAETVGTNNVTST</sequence>
<dbReference type="InterPro" id="IPR036179">
    <property type="entry name" value="Ig-like_dom_sf"/>
</dbReference>
<dbReference type="Pfam" id="PF25059">
    <property type="entry name" value="FN3_DSCAM-DSCAML_C"/>
    <property type="match status" value="1"/>
</dbReference>
<evidence type="ECO:0000256" key="7">
    <source>
        <dbReference type="ARBA" id="ARBA00022902"/>
    </source>
</evidence>
<evidence type="ECO:0000256" key="2">
    <source>
        <dbReference type="ARBA" id="ARBA00022475"/>
    </source>
</evidence>
<evidence type="ECO:0000256" key="9">
    <source>
        <dbReference type="ARBA" id="ARBA00023018"/>
    </source>
</evidence>
<dbReference type="GO" id="GO:0048812">
    <property type="term" value="P:neuron projection morphogenesis"/>
    <property type="evidence" value="ECO:0007669"/>
    <property type="project" value="UniProtKB-ARBA"/>
</dbReference>
<feature type="domain" description="Ig-like" evidence="16">
    <location>
        <begin position="429"/>
        <end position="534"/>
    </location>
</feature>
<dbReference type="FunFam" id="2.60.40.10:FF:000333">
    <property type="entry name" value="Down syndrome cell adhesion molecule"/>
    <property type="match status" value="2"/>
</dbReference>
<feature type="domain" description="Ig-like" evidence="16">
    <location>
        <begin position="1"/>
        <end position="57"/>
    </location>
</feature>
<gene>
    <name evidence="18" type="ORF">Cfor_01686</name>
</gene>
<dbReference type="InterPro" id="IPR013783">
    <property type="entry name" value="Ig-like_fold"/>
</dbReference>
<protein>
    <recommendedName>
        <fullName evidence="20">Down syndrome cell adhesion molecule-like protein Dscam2</fullName>
    </recommendedName>
</protein>
<dbReference type="GO" id="GO:0007156">
    <property type="term" value="P:homophilic cell adhesion via plasma membrane adhesion molecules"/>
    <property type="evidence" value="ECO:0007669"/>
    <property type="project" value="TreeGrafter"/>
</dbReference>
<evidence type="ECO:0000256" key="12">
    <source>
        <dbReference type="ARBA" id="ARBA00023180"/>
    </source>
</evidence>
<dbReference type="Pfam" id="PF13927">
    <property type="entry name" value="Ig_3"/>
    <property type="match status" value="4"/>
</dbReference>
<feature type="domain" description="Ig-like" evidence="16">
    <location>
        <begin position="539"/>
        <end position="634"/>
    </location>
</feature>
<dbReference type="PANTHER" id="PTHR13817">
    <property type="entry name" value="TITIN"/>
    <property type="match status" value="1"/>
</dbReference>
<keyword evidence="10" id="KW-0472">Membrane</keyword>
<feature type="domain" description="Ig-like" evidence="16">
    <location>
        <begin position="639"/>
        <end position="733"/>
    </location>
</feature>
<evidence type="ECO:0008006" key="20">
    <source>
        <dbReference type="Google" id="ProtNLM"/>
    </source>
</evidence>
<dbReference type="FunFam" id="2.60.40.10:FF:000017">
    <property type="entry name" value="Down syndrome cell adhesion molecule b"/>
    <property type="match status" value="1"/>
</dbReference>
<feature type="domain" description="Fibronectin type-III" evidence="17">
    <location>
        <begin position="1334"/>
        <end position="1432"/>
    </location>
</feature>
<dbReference type="FunFam" id="2.60.40.10:FF:000719">
    <property type="entry name" value="nephrin isoform X1"/>
    <property type="match status" value="1"/>
</dbReference>
<dbReference type="OrthoDB" id="152385at2759"/>
<feature type="region of interest" description="Disordered" evidence="15">
    <location>
        <begin position="2070"/>
        <end position="2092"/>
    </location>
</feature>
<dbReference type="GO" id="GO:0007416">
    <property type="term" value="P:synapse assembly"/>
    <property type="evidence" value="ECO:0007669"/>
    <property type="project" value="TreeGrafter"/>
</dbReference>
<evidence type="ECO:0000256" key="6">
    <source>
        <dbReference type="ARBA" id="ARBA00022889"/>
    </source>
</evidence>
<dbReference type="FunFam" id="2.60.40.10:FF:000104">
    <property type="entry name" value="Down syndrome cell adhesion molecule b"/>
    <property type="match status" value="1"/>
</dbReference>
<accession>A0A6L2Q771</accession>
<dbReference type="CDD" id="cd20954">
    <property type="entry name" value="IgI_7_Dscam"/>
    <property type="match status" value="1"/>
</dbReference>
<keyword evidence="12" id="KW-0325">Glycoprotein</keyword>
<evidence type="ECO:0000256" key="10">
    <source>
        <dbReference type="ARBA" id="ARBA00023136"/>
    </source>
</evidence>
<dbReference type="PROSITE" id="PS50853">
    <property type="entry name" value="FN3"/>
    <property type="match status" value="6"/>
</dbReference>
<proteinExistence type="predicted"/>
<feature type="domain" description="Ig-like" evidence="16">
    <location>
        <begin position="234"/>
        <end position="327"/>
    </location>
</feature>
<reference evidence="19" key="1">
    <citation type="submission" date="2020-01" db="EMBL/GenBank/DDBJ databases">
        <title>Draft genome sequence of the Termite Coptotermes fromosanus.</title>
        <authorList>
            <person name="Itakura S."/>
            <person name="Yosikawa Y."/>
            <person name="Umezawa K."/>
        </authorList>
    </citation>
    <scope>NUCLEOTIDE SEQUENCE [LARGE SCALE GENOMIC DNA]</scope>
</reference>
<feature type="compositionally biased region" description="Basic residues" evidence="15">
    <location>
        <begin position="1683"/>
        <end position="1695"/>
    </location>
</feature>
<feature type="region of interest" description="Disordered" evidence="15">
    <location>
        <begin position="924"/>
        <end position="944"/>
    </location>
</feature>
<feature type="domain" description="Fibronectin type-III" evidence="17">
    <location>
        <begin position="939"/>
        <end position="1040"/>
    </location>
</feature>
<feature type="domain" description="Fibronectin type-III" evidence="17">
    <location>
        <begin position="1433"/>
        <end position="1532"/>
    </location>
</feature>
<evidence type="ECO:0000313" key="19">
    <source>
        <dbReference type="Proteomes" id="UP000502823"/>
    </source>
</evidence>
<dbReference type="InterPro" id="IPR003961">
    <property type="entry name" value="FN3_dom"/>
</dbReference>
<keyword evidence="2" id="KW-1003">Cell membrane</keyword>
<feature type="region of interest" description="Disordered" evidence="15">
    <location>
        <begin position="1667"/>
        <end position="1740"/>
    </location>
</feature>
<feature type="compositionally biased region" description="Polar residues" evidence="15">
    <location>
        <begin position="1707"/>
        <end position="1721"/>
    </location>
</feature>
<keyword evidence="3" id="KW-0812">Transmembrane</keyword>
<feature type="domain" description="Ig-like" evidence="16">
    <location>
        <begin position="738"/>
        <end position="830"/>
    </location>
</feature>
<dbReference type="CDD" id="cd00096">
    <property type="entry name" value="Ig"/>
    <property type="match status" value="1"/>
</dbReference>
<feature type="domain" description="Fibronectin type-III" evidence="17">
    <location>
        <begin position="1045"/>
        <end position="1141"/>
    </location>
</feature>
<dbReference type="SUPFAM" id="SSF49265">
    <property type="entry name" value="Fibronectin type III"/>
    <property type="match status" value="3"/>
</dbReference>
<dbReference type="Pfam" id="PF07679">
    <property type="entry name" value="I-set"/>
    <property type="match status" value="5"/>
</dbReference>
<evidence type="ECO:0000256" key="4">
    <source>
        <dbReference type="ARBA" id="ARBA00022729"/>
    </source>
</evidence>
<dbReference type="SMART" id="SM00409">
    <property type="entry name" value="IG"/>
    <property type="match status" value="9"/>
</dbReference>
<dbReference type="FunFam" id="2.60.40.10:FF:000093">
    <property type="entry name" value="Down syndrome cell adhesion molecule, isoform B"/>
    <property type="match status" value="1"/>
</dbReference>
<dbReference type="PROSITE" id="PS50835">
    <property type="entry name" value="IG_LIKE"/>
    <property type="match status" value="9"/>
</dbReference>
<dbReference type="Proteomes" id="UP000502823">
    <property type="component" value="Unassembled WGS sequence"/>
</dbReference>
<evidence type="ECO:0000256" key="3">
    <source>
        <dbReference type="ARBA" id="ARBA00022692"/>
    </source>
</evidence>
<evidence type="ECO:0000259" key="16">
    <source>
        <dbReference type="PROSITE" id="PS50835"/>
    </source>
</evidence>
<feature type="domain" description="Ig-like" evidence="16">
    <location>
        <begin position="61"/>
        <end position="100"/>
    </location>
</feature>
<evidence type="ECO:0000313" key="18">
    <source>
        <dbReference type="EMBL" id="GFG38668.1"/>
    </source>
</evidence>
<feature type="domain" description="Fibronectin type-III" evidence="17">
    <location>
        <begin position="1145"/>
        <end position="1242"/>
    </location>
</feature>
<dbReference type="SUPFAM" id="SSF48726">
    <property type="entry name" value="Immunoglobulin"/>
    <property type="match status" value="9"/>
</dbReference>
<dbReference type="InterPro" id="IPR003598">
    <property type="entry name" value="Ig_sub2"/>
</dbReference>
<dbReference type="SMART" id="SM00060">
    <property type="entry name" value="FN3"/>
    <property type="match status" value="6"/>
</dbReference>
<dbReference type="InterPro" id="IPR007110">
    <property type="entry name" value="Ig-like_dom"/>
</dbReference>
<dbReference type="Pfam" id="PF00041">
    <property type="entry name" value="fn3"/>
    <property type="match status" value="5"/>
</dbReference>
<feature type="domain" description="Fibronectin type-III" evidence="17">
    <location>
        <begin position="839"/>
        <end position="934"/>
    </location>
</feature>
<keyword evidence="7" id="KW-0524">Neurogenesis</keyword>
<dbReference type="Gene3D" id="2.60.40.10">
    <property type="entry name" value="Immunoglobulins"/>
    <property type="match status" value="15"/>
</dbReference>
<dbReference type="InterPro" id="IPR003599">
    <property type="entry name" value="Ig_sub"/>
</dbReference>
<keyword evidence="5" id="KW-0677">Repeat</keyword>
<evidence type="ECO:0000256" key="13">
    <source>
        <dbReference type="ARBA" id="ARBA00023319"/>
    </source>
</evidence>
<comment type="subcellular location">
    <subcellularLocation>
        <location evidence="1">Cell membrane</location>
        <topology evidence="1">Single-pass type I membrane protein</topology>
    </subcellularLocation>
    <subcellularLocation>
        <location evidence="14">Synapse</location>
    </subcellularLocation>
</comment>
<evidence type="ECO:0000256" key="1">
    <source>
        <dbReference type="ARBA" id="ARBA00004251"/>
    </source>
</evidence>
<dbReference type="InParanoid" id="A0A6L2Q771"/>
<comment type="caution">
    <text evidence="18">The sequence shown here is derived from an EMBL/GenBank/DDBJ whole genome shotgun (WGS) entry which is preliminary data.</text>
</comment>
<dbReference type="InterPro" id="IPR050964">
    <property type="entry name" value="Striated_Muscle_Regulatory"/>
</dbReference>